<feature type="region of interest" description="Disordered" evidence="1">
    <location>
        <begin position="75"/>
        <end position="113"/>
    </location>
</feature>
<proteinExistence type="predicted"/>
<dbReference type="EMBL" id="CAJVCH010182994">
    <property type="protein sequence ID" value="CAG7729717.1"/>
    <property type="molecule type" value="Genomic_DNA"/>
</dbReference>
<comment type="caution">
    <text evidence="2">The sequence shown here is derived from an EMBL/GenBank/DDBJ whole genome shotgun (WGS) entry which is preliminary data.</text>
</comment>
<feature type="compositionally biased region" description="Polar residues" evidence="1">
    <location>
        <begin position="75"/>
        <end position="90"/>
    </location>
</feature>
<sequence length="342" mass="39161">MEESQRRKYRRHVARDTSAELSLLQNLRNQEPILKTIRTVLLHSEEAPRLLESEIATPSNANEINSDQINCFQSNWDKYSSEPNSSGNTANDSDESESDGNDHSESEDHDSDEETISFMVQLAKLCVDHQLTHTCVNAILKLVKKHQCFHEFPKDARTLLKTPRQSGTEMMEPGEYIHFGITRHLNREFCKPDNDTHVVILQVSTDGIPITRSTNAQFWPIMGCAINLSRKPFVIGVYCGTNKPKNNQTFLQKTLDELKDLLLNSFMVNNNVRVEVFLHSFIADAPARAFITATKGHSGYFSCLKCKIEGEYYKNRVIFVTINCPVRTNEMFRLKTQEEHHI</sequence>
<dbReference type="Proteomes" id="UP000708208">
    <property type="component" value="Unassembled WGS sequence"/>
</dbReference>
<dbReference type="AlphaFoldDB" id="A0A8J2K027"/>
<evidence type="ECO:0000256" key="1">
    <source>
        <dbReference type="SAM" id="MobiDB-lite"/>
    </source>
</evidence>
<keyword evidence="3" id="KW-1185">Reference proteome</keyword>
<evidence type="ECO:0000313" key="2">
    <source>
        <dbReference type="EMBL" id="CAG7729717.1"/>
    </source>
</evidence>
<organism evidence="2 3">
    <name type="scientific">Allacma fusca</name>
    <dbReference type="NCBI Taxonomy" id="39272"/>
    <lineage>
        <taxon>Eukaryota</taxon>
        <taxon>Metazoa</taxon>
        <taxon>Ecdysozoa</taxon>
        <taxon>Arthropoda</taxon>
        <taxon>Hexapoda</taxon>
        <taxon>Collembola</taxon>
        <taxon>Symphypleona</taxon>
        <taxon>Sminthuridae</taxon>
        <taxon>Allacma</taxon>
    </lineage>
</organism>
<protein>
    <submittedName>
        <fullName evidence="2">Uncharacterized protein</fullName>
    </submittedName>
</protein>
<dbReference type="PANTHER" id="PTHR33053:SF24">
    <property type="entry name" value="TRANSPOSASE DOMAIN-CONTAINING PROTEIN"/>
    <property type="match status" value="1"/>
</dbReference>
<feature type="non-terminal residue" evidence="2">
    <location>
        <position position="342"/>
    </location>
</feature>
<name>A0A8J2K027_9HEXA</name>
<dbReference type="OrthoDB" id="6629909at2759"/>
<dbReference type="PANTHER" id="PTHR33053">
    <property type="entry name" value="PROTEIN, PUTATIVE-RELATED"/>
    <property type="match status" value="1"/>
</dbReference>
<evidence type="ECO:0000313" key="3">
    <source>
        <dbReference type="Proteomes" id="UP000708208"/>
    </source>
</evidence>
<reference evidence="2" key="1">
    <citation type="submission" date="2021-06" db="EMBL/GenBank/DDBJ databases">
        <authorList>
            <person name="Hodson N. C."/>
            <person name="Mongue J. A."/>
            <person name="Jaron S. K."/>
        </authorList>
    </citation>
    <scope>NUCLEOTIDE SEQUENCE</scope>
</reference>
<accession>A0A8J2K027</accession>
<gene>
    <name evidence="2" type="ORF">AFUS01_LOCUS18411</name>
</gene>